<keyword evidence="4" id="KW-1185">Reference proteome</keyword>
<reference evidence="4" key="1">
    <citation type="journal article" date="2019" name="Int. J. Syst. Evol. Microbiol.">
        <title>The Global Catalogue of Microorganisms (GCM) 10K type strain sequencing project: providing services to taxonomists for standard genome sequencing and annotation.</title>
        <authorList>
            <consortium name="The Broad Institute Genomics Platform"/>
            <consortium name="The Broad Institute Genome Sequencing Center for Infectious Disease"/>
            <person name="Wu L."/>
            <person name="Ma J."/>
        </authorList>
    </citation>
    <scope>NUCLEOTIDE SEQUENCE [LARGE SCALE GENOMIC DNA]</scope>
    <source>
        <strain evidence="4">KCTC 42805</strain>
    </source>
</reference>
<comment type="caution">
    <text evidence="3">The sequence shown here is derived from an EMBL/GenBank/DDBJ whole genome shotgun (WGS) entry which is preliminary data.</text>
</comment>
<feature type="region of interest" description="Disordered" evidence="1">
    <location>
        <begin position="80"/>
        <end position="108"/>
    </location>
</feature>
<evidence type="ECO:0000256" key="2">
    <source>
        <dbReference type="SAM" id="Phobius"/>
    </source>
</evidence>
<accession>A0ABW5M3X9</accession>
<keyword evidence="2" id="KW-1133">Transmembrane helix</keyword>
<dbReference type="RefSeq" id="WP_381521983.1">
    <property type="nucleotide sequence ID" value="NZ_JBHULN010000005.1"/>
</dbReference>
<proteinExistence type="predicted"/>
<keyword evidence="2" id="KW-0472">Membrane</keyword>
<keyword evidence="2" id="KW-0812">Transmembrane</keyword>
<organism evidence="3 4">
    <name type="scientific">Spirosoma soli</name>
    <dbReference type="NCBI Taxonomy" id="1770529"/>
    <lineage>
        <taxon>Bacteria</taxon>
        <taxon>Pseudomonadati</taxon>
        <taxon>Bacteroidota</taxon>
        <taxon>Cytophagia</taxon>
        <taxon>Cytophagales</taxon>
        <taxon>Cytophagaceae</taxon>
        <taxon>Spirosoma</taxon>
    </lineage>
</organism>
<protein>
    <submittedName>
        <fullName evidence="3">DUF4190 domain-containing protein</fullName>
    </submittedName>
</protein>
<feature type="transmembrane region" description="Helical" evidence="2">
    <location>
        <begin position="202"/>
        <end position="226"/>
    </location>
</feature>
<evidence type="ECO:0000313" key="3">
    <source>
        <dbReference type="EMBL" id="MFD2570898.1"/>
    </source>
</evidence>
<dbReference type="EMBL" id="JBHULN010000005">
    <property type="protein sequence ID" value="MFD2570898.1"/>
    <property type="molecule type" value="Genomic_DNA"/>
</dbReference>
<dbReference type="PROSITE" id="PS51257">
    <property type="entry name" value="PROKAR_LIPOPROTEIN"/>
    <property type="match status" value="1"/>
</dbReference>
<feature type="transmembrane region" description="Helical" evidence="2">
    <location>
        <begin position="144"/>
        <end position="163"/>
    </location>
</feature>
<sequence length="233" mass="24842">MFLARWQFGRSLAIALSSVLALLSGCGPSRYAYFQPQRNAPHHQAPALADLTASADTLPDQASPISLRTDKPTALKEVAEPAAPVRQMSAVASQASTHSTRHSNPDSYPTRRINTWFSKIPVAHVAPRTHTIDRNSTNRKTHPLALVALGLSVLAYAPLLLAATGTAMWVLSVTLPLAAILLGVASVTTIKRNKDRYRGKGWAMAAIVLGTGVLGLALVAIAALSLSNLVWEK</sequence>
<evidence type="ECO:0000313" key="4">
    <source>
        <dbReference type="Proteomes" id="UP001597469"/>
    </source>
</evidence>
<evidence type="ECO:0000256" key="1">
    <source>
        <dbReference type="SAM" id="MobiDB-lite"/>
    </source>
</evidence>
<dbReference type="Proteomes" id="UP001597469">
    <property type="component" value="Unassembled WGS sequence"/>
</dbReference>
<gene>
    <name evidence="3" type="ORF">ACFSUS_09660</name>
</gene>
<name>A0ABW5M3X9_9BACT</name>
<feature type="transmembrane region" description="Helical" evidence="2">
    <location>
        <begin position="169"/>
        <end position="190"/>
    </location>
</feature>